<gene>
    <name evidence="1" type="ORF">CYMTET_35159</name>
</gene>
<organism evidence="1 2">
    <name type="scientific">Cymbomonas tetramitiformis</name>
    <dbReference type="NCBI Taxonomy" id="36881"/>
    <lineage>
        <taxon>Eukaryota</taxon>
        <taxon>Viridiplantae</taxon>
        <taxon>Chlorophyta</taxon>
        <taxon>Pyramimonadophyceae</taxon>
        <taxon>Pyramimonadales</taxon>
        <taxon>Pyramimonadaceae</taxon>
        <taxon>Cymbomonas</taxon>
    </lineage>
</organism>
<accession>A0AAE0F9V1</accession>
<proteinExistence type="predicted"/>
<sequence length="422" mass="46437">MDLAAEHIPGVENTLTDGLSRYIRRKDHSDWQFRRDEFLSIQDSFTLPFTLDGGADPVGTNSHLPRYRSVVDGFEDTPVDGEHVYANPDYERIRQYLVHFLRALMHLDPTVPSVALLTGRCWWCISPLCSPTGESSLKLVVGLLRCELGGLCQSCLETPQPTVAICLGCSRLLCRECAGVDVGLTAMVRCGSCWLVASGWRPGNEALVRLVTGMLALRTRPSTDRIHRRGVRDISFFLASFCGTTLPATAKDVLGYCGYAVELREYRLDSSSVRTYIVGVSAWHTELDEVVQACGLVDSAGERYLRVFYRLRESASGGVTIEFLSPPDLSIPHVVVVRGDGDLGPYVRGRLEKDKNVDARKPRYFYMPEHIPGLGISPVAMLEEYVIVEGVPSGGLLFAAPKGATGCTCGVPTVEMMCHWSA</sequence>
<dbReference type="Proteomes" id="UP001190700">
    <property type="component" value="Unassembled WGS sequence"/>
</dbReference>
<keyword evidence="2" id="KW-1185">Reference proteome</keyword>
<protein>
    <submittedName>
        <fullName evidence="1">Uncharacterized protein</fullName>
    </submittedName>
</protein>
<evidence type="ECO:0000313" key="1">
    <source>
        <dbReference type="EMBL" id="KAK3255670.1"/>
    </source>
</evidence>
<reference evidence="1 2" key="1">
    <citation type="journal article" date="2015" name="Genome Biol. Evol.">
        <title>Comparative Genomics of a Bacterivorous Green Alga Reveals Evolutionary Causalities and Consequences of Phago-Mixotrophic Mode of Nutrition.</title>
        <authorList>
            <person name="Burns J.A."/>
            <person name="Paasch A."/>
            <person name="Narechania A."/>
            <person name="Kim E."/>
        </authorList>
    </citation>
    <scope>NUCLEOTIDE SEQUENCE [LARGE SCALE GENOMIC DNA]</scope>
    <source>
        <strain evidence="1 2">PLY_AMNH</strain>
    </source>
</reference>
<dbReference type="AlphaFoldDB" id="A0AAE0F9V1"/>
<comment type="caution">
    <text evidence="1">The sequence shown here is derived from an EMBL/GenBank/DDBJ whole genome shotgun (WGS) entry which is preliminary data.</text>
</comment>
<evidence type="ECO:0000313" key="2">
    <source>
        <dbReference type="Proteomes" id="UP001190700"/>
    </source>
</evidence>
<name>A0AAE0F9V1_9CHLO</name>
<dbReference type="EMBL" id="LGRX02022396">
    <property type="protein sequence ID" value="KAK3255670.1"/>
    <property type="molecule type" value="Genomic_DNA"/>
</dbReference>